<dbReference type="InterPro" id="IPR001245">
    <property type="entry name" value="Ser-Thr/Tyr_kinase_cat_dom"/>
</dbReference>
<dbReference type="Proteomes" id="UP000236291">
    <property type="component" value="Unassembled WGS sequence"/>
</dbReference>
<dbReference type="SMART" id="SM00220">
    <property type="entry name" value="S_TKc"/>
    <property type="match status" value="1"/>
</dbReference>
<dbReference type="InterPro" id="IPR000719">
    <property type="entry name" value="Prot_kinase_dom"/>
</dbReference>
<keyword evidence="5 10" id="KW-0547">Nucleotide-binding</keyword>
<gene>
    <name evidence="13" type="ORF">L195_g027505</name>
</gene>
<evidence type="ECO:0000256" key="2">
    <source>
        <dbReference type="ARBA" id="ARBA00022475"/>
    </source>
</evidence>
<dbReference type="Pfam" id="PF07714">
    <property type="entry name" value="PK_Tyr_Ser-Thr"/>
    <property type="match status" value="1"/>
</dbReference>
<dbReference type="STRING" id="57577.A0A2K3KZA9"/>
<evidence type="ECO:0000256" key="3">
    <source>
        <dbReference type="ARBA" id="ARBA00022527"/>
    </source>
</evidence>
<dbReference type="PROSITE" id="PS00107">
    <property type="entry name" value="PROTEIN_KINASE_ATP"/>
    <property type="match status" value="1"/>
</dbReference>
<reference evidence="13 14" key="2">
    <citation type="journal article" date="2017" name="Front. Plant Sci.">
        <title>Gene Classification and Mining of Molecular Markers Useful in Red Clover (Trifolium pratense) Breeding.</title>
        <authorList>
            <person name="Istvanek J."/>
            <person name="Dluhosova J."/>
            <person name="Dluhos P."/>
            <person name="Patkova L."/>
            <person name="Nedelnik J."/>
            <person name="Repkova J."/>
        </authorList>
    </citation>
    <scope>NUCLEOTIDE SEQUENCE [LARGE SCALE GENOMIC DNA]</scope>
    <source>
        <strain evidence="14">cv. Tatra</strain>
        <tissue evidence="13">Young leaves</tissue>
    </source>
</reference>
<protein>
    <submittedName>
        <fullName evidence="13">Serine/threonine-protein kinase PBS1-like protein</fullName>
    </submittedName>
</protein>
<evidence type="ECO:0000256" key="10">
    <source>
        <dbReference type="PROSITE-ProRule" id="PRU10141"/>
    </source>
</evidence>
<dbReference type="InterPro" id="IPR008271">
    <property type="entry name" value="Ser/Thr_kinase_AS"/>
</dbReference>
<dbReference type="SUPFAM" id="SSF56112">
    <property type="entry name" value="Protein kinase-like (PK-like)"/>
    <property type="match status" value="1"/>
</dbReference>
<evidence type="ECO:0000256" key="6">
    <source>
        <dbReference type="ARBA" id="ARBA00022777"/>
    </source>
</evidence>
<evidence type="ECO:0000256" key="7">
    <source>
        <dbReference type="ARBA" id="ARBA00022840"/>
    </source>
</evidence>
<name>A0A2K3KZA9_TRIPR</name>
<dbReference type="InterPro" id="IPR011009">
    <property type="entry name" value="Kinase-like_dom_sf"/>
</dbReference>
<evidence type="ECO:0000259" key="12">
    <source>
        <dbReference type="PROSITE" id="PS50011"/>
    </source>
</evidence>
<keyword evidence="9" id="KW-0449">Lipoprotein</keyword>
<proteinExistence type="inferred from homology"/>
<evidence type="ECO:0000256" key="5">
    <source>
        <dbReference type="ARBA" id="ARBA00022741"/>
    </source>
</evidence>
<keyword evidence="2" id="KW-1003">Cell membrane</keyword>
<sequence length="223" mass="24512">MSSGKEIAESNPLNPPPAASLFRRKETVTLNITNKEIRDFNYRELSVATSKFKISKYLGAGGFGNVYRASLDSIKQDVAIKKLDLKGNQGIAEFVAEVEILSNIRHESIIQLIGYSNDRDGQLIVYELATLGCLESFLFESPSGKLPKVLDWNVRLKIATETAEAVQYLHEQANPPIIHRDLKCSNILLGDGYKVKLSDFGLAILGPNGDKTFVQTAPLGTEG</sequence>
<dbReference type="AlphaFoldDB" id="A0A2K3KZA9"/>
<keyword evidence="3 11" id="KW-0723">Serine/threonine-protein kinase</keyword>
<dbReference type="Gene3D" id="3.30.200.20">
    <property type="entry name" value="Phosphorylase Kinase, domain 1"/>
    <property type="match status" value="1"/>
</dbReference>
<keyword evidence="6 13" id="KW-0418">Kinase</keyword>
<dbReference type="InterPro" id="IPR017441">
    <property type="entry name" value="Protein_kinase_ATP_BS"/>
</dbReference>
<dbReference type="GO" id="GO:0005886">
    <property type="term" value="C:plasma membrane"/>
    <property type="evidence" value="ECO:0007669"/>
    <property type="project" value="UniProtKB-SubCell"/>
</dbReference>
<dbReference type="PANTHER" id="PTHR47985">
    <property type="entry name" value="OS07G0668900 PROTEIN"/>
    <property type="match status" value="1"/>
</dbReference>
<comment type="caution">
    <text evidence="13">The sequence shown here is derived from an EMBL/GenBank/DDBJ whole genome shotgun (WGS) entry which is preliminary data.</text>
</comment>
<dbReference type="Gene3D" id="1.10.510.10">
    <property type="entry name" value="Transferase(Phosphotransferase) domain 1"/>
    <property type="match status" value="1"/>
</dbReference>
<evidence type="ECO:0000256" key="8">
    <source>
        <dbReference type="ARBA" id="ARBA00023136"/>
    </source>
</evidence>
<feature type="binding site" evidence="10">
    <location>
        <position position="82"/>
    </location>
    <ligand>
        <name>ATP</name>
        <dbReference type="ChEBI" id="CHEBI:30616"/>
    </ligand>
</feature>
<dbReference type="PROSITE" id="PS50011">
    <property type="entry name" value="PROTEIN_KINASE_DOM"/>
    <property type="match status" value="1"/>
</dbReference>
<comment type="similarity">
    <text evidence="11">Belongs to the protein kinase superfamily.</text>
</comment>
<keyword evidence="7 10" id="KW-0067">ATP-binding</keyword>
<evidence type="ECO:0000313" key="14">
    <source>
        <dbReference type="Proteomes" id="UP000236291"/>
    </source>
</evidence>
<evidence type="ECO:0000256" key="11">
    <source>
        <dbReference type="RuleBase" id="RU000304"/>
    </source>
</evidence>
<dbReference type="GO" id="GO:0004674">
    <property type="term" value="F:protein serine/threonine kinase activity"/>
    <property type="evidence" value="ECO:0007669"/>
    <property type="project" value="UniProtKB-KW"/>
</dbReference>
<accession>A0A2K3KZA9</accession>
<feature type="domain" description="Protein kinase" evidence="12">
    <location>
        <begin position="52"/>
        <end position="223"/>
    </location>
</feature>
<organism evidence="13 14">
    <name type="scientific">Trifolium pratense</name>
    <name type="common">Red clover</name>
    <dbReference type="NCBI Taxonomy" id="57577"/>
    <lineage>
        <taxon>Eukaryota</taxon>
        <taxon>Viridiplantae</taxon>
        <taxon>Streptophyta</taxon>
        <taxon>Embryophyta</taxon>
        <taxon>Tracheophyta</taxon>
        <taxon>Spermatophyta</taxon>
        <taxon>Magnoliopsida</taxon>
        <taxon>eudicotyledons</taxon>
        <taxon>Gunneridae</taxon>
        <taxon>Pentapetalae</taxon>
        <taxon>rosids</taxon>
        <taxon>fabids</taxon>
        <taxon>Fabales</taxon>
        <taxon>Fabaceae</taxon>
        <taxon>Papilionoideae</taxon>
        <taxon>50 kb inversion clade</taxon>
        <taxon>NPAAA clade</taxon>
        <taxon>Hologalegina</taxon>
        <taxon>IRL clade</taxon>
        <taxon>Trifolieae</taxon>
        <taxon>Trifolium</taxon>
    </lineage>
</organism>
<evidence type="ECO:0000256" key="1">
    <source>
        <dbReference type="ARBA" id="ARBA00004193"/>
    </source>
</evidence>
<dbReference type="GO" id="GO:0005524">
    <property type="term" value="F:ATP binding"/>
    <property type="evidence" value="ECO:0007669"/>
    <property type="project" value="UniProtKB-UniRule"/>
</dbReference>
<dbReference type="PROSITE" id="PS00108">
    <property type="entry name" value="PROTEIN_KINASE_ST"/>
    <property type="match status" value="1"/>
</dbReference>
<dbReference type="FunFam" id="3.30.200.20:FF:000039">
    <property type="entry name" value="receptor-like protein kinase FERONIA"/>
    <property type="match status" value="1"/>
</dbReference>
<keyword evidence="8" id="KW-0472">Membrane</keyword>
<feature type="non-terminal residue" evidence="13">
    <location>
        <position position="223"/>
    </location>
</feature>
<dbReference type="PANTHER" id="PTHR47985:SF41">
    <property type="entry name" value="SERINE_THREONINE-PROTEIN KINASE PBL5-RELATED"/>
    <property type="match status" value="1"/>
</dbReference>
<dbReference type="EMBL" id="ASHM01023564">
    <property type="protein sequence ID" value="PNX71625.1"/>
    <property type="molecule type" value="Genomic_DNA"/>
</dbReference>
<keyword evidence="4" id="KW-0808">Transferase</keyword>
<evidence type="ECO:0000313" key="13">
    <source>
        <dbReference type="EMBL" id="PNX71625.1"/>
    </source>
</evidence>
<reference evidence="13 14" key="1">
    <citation type="journal article" date="2014" name="Am. J. Bot.">
        <title>Genome assembly and annotation for red clover (Trifolium pratense; Fabaceae).</title>
        <authorList>
            <person name="Istvanek J."/>
            <person name="Jaros M."/>
            <person name="Krenek A."/>
            <person name="Repkova J."/>
        </authorList>
    </citation>
    <scope>NUCLEOTIDE SEQUENCE [LARGE SCALE GENOMIC DNA]</scope>
    <source>
        <strain evidence="14">cv. Tatra</strain>
        <tissue evidence="13">Young leaves</tissue>
    </source>
</reference>
<evidence type="ECO:0000256" key="4">
    <source>
        <dbReference type="ARBA" id="ARBA00022679"/>
    </source>
</evidence>
<comment type="subcellular location">
    <subcellularLocation>
        <location evidence="1">Cell membrane</location>
        <topology evidence="1">Lipid-anchor</topology>
    </subcellularLocation>
</comment>
<evidence type="ECO:0000256" key="9">
    <source>
        <dbReference type="ARBA" id="ARBA00023288"/>
    </source>
</evidence>